<protein>
    <recommendedName>
        <fullName evidence="4">DUF3829 domain-containing protein</fullName>
    </recommendedName>
</protein>
<dbReference type="RefSeq" id="WP_188891788.1">
    <property type="nucleotide sequence ID" value="NZ_BMHY01000011.1"/>
</dbReference>
<reference evidence="2 3" key="1">
    <citation type="journal article" date="2014" name="Int. J. Syst. Evol. Microbiol.">
        <title>Complete genome sequence of Corynebacterium casei LMG S-19264T (=DSM 44701T), isolated from a smear-ripened cheese.</title>
        <authorList>
            <consortium name="US DOE Joint Genome Institute (JGI-PGF)"/>
            <person name="Walter F."/>
            <person name="Albersmeier A."/>
            <person name="Kalinowski J."/>
            <person name="Ruckert C."/>
        </authorList>
    </citation>
    <scope>NUCLEOTIDE SEQUENCE [LARGE SCALE GENOMIC DNA]</scope>
    <source>
        <strain evidence="2 3">CGMCC 1.15286</strain>
    </source>
</reference>
<accession>A0A917M7R8</accession>
<organism evidence="2 3">
    <name type="scientific">Paenibacillus radicis</name>
    <name type="common">ex Gao et al. 2016</name>
    <dbReference type="NCBI Taxonomy" id="1737354"/>
    <lineage>
        <taxon>Bacteria</taxon>
        <taxon>Bacillati</taxon>
        <taxon>Bacillota</taxon>
        <taxon>Bacilli</taxon>
        <taxon>Bacillales</taxon>
        <taxon>Paenibacillaceae</taxon>
        <taxon>Paenibacillus</taxon>
    </lineage>
</organism>
<dbReference type="Pfam" id="PF12889">
    <property type="entry name" value="DUF3829"/>
    <property type="match status" value="1"/>
</dbReference>
<dbReference type="AlphaFoldDB" id="A0A917M7R8"/>
<comment type="caution">
    <text evidence="2">The sequence shown here is derived from an EMBL/GenBank/DDBJ whole genome shotgun (WGS) entry which is preliminary data.</text>
</comment>
<feature type="chain" id="PRO_5039688557" description="DUF3829 domain-containing protein" evidence="1">
    <location>
        <begin position="25"/>
        <end position="336"/>
    </location>
</feature>
<proteinExistence type="predicted"/>
<evidence type="ECO:0000313" key="3">
    <source>
        <dbReference type="Proteomes" id="UP000600247"/>
    </source>
</evidence>
<name>A0A917M7R8_9BACL</name>
<sequence length="336" mass="38073">MKKLLSITISVVLIVLLSACNVVGDATKKTSQTKNNGAPTDLAKSNAYVELINYMSGWLNLAEGNYTSKFGLEEEMQFPKNFDPAKFDGSVLNPITQASFDEADKLIAMASEKPSIGPADETMKLLAPKLKEFYAIVNEMDTYYRSKEFLQDKFEKGKELHKKYHTLYVEYSELGEKLYLEMSEVTKKNELEQMKRLKEEGYLIGYYARSVVIRSKEIQEDFYEAGIDDSNLGDYDASKFREKYDLLTADIEQFLKYSTDEDQMAKEGIKYLGMFGDAMARTKGAATDIVQFLEKTEPSESSSAGSGRVTTGERIGLIENFDKRVSDMIGRYNQIR</sequence>
<dbReference type="Proteomes" id="UP000600247">
    <property type="component" value="Unassembled WGS sequence"/>
</dbReference>
<dbReference type="InterPro" id="IPR024291">
    <property type="entry name" value="DUF3829"/>
</dbReference>
<feature type="signal peptide" evidence="1">
    <location>
        <begin position="1"/>
        <end position="24"/>
    </location>
</feature>
<dbReference type="PROSITE" id="PS51257">
    <property type="entry name" value="PROKAR_LIPOPROTEIN"/>
    <property type="match status" value="1"/>
</dbReference>
<keyword evidence="1" id="KW-0732">Signal</keyword>
<dbReference type="EMBL" id="BMHY01000011">
    <property type="protein sequence ID" value="GGG82941.1"/>
    <property type="molecule type" value="Genomic_DNA"/>
</dbReference>
<evidence type="ECO:0000256" key="1">
    <source>
        <dbReference type="SAM" id="SignalP"/>
    </source>
</evidence>
<gene>
    <name evidence="2" type="ORF">GCM10010918_45580</name>
</gene>
<evidence type="ECO:0008006" key="4">
    <source>
        <dbReference type="Google" id="ProtNLM"/>
    </source>
</evidence>
<keyword evidence="3" id="KW-1185">Reference proteome</keyword>
<evidence type="ECO:0000313" key="2">
    <source>
        <dbReference type="EMBL" id="GGG82941.1"/>
    </source>
</evidence>